<dbReference type="EMBL" id="VWLX01000010">
    <property type="protein sequence ID" value="KAA3803786.1"/>
    <property type="molecule type" value="Genomic_DNA"/>
</dbReference>
<dbReference type="Proteomes" id="UP000460135">
    <property type="component" value="Unassembled WGS sequence"/>
</dbReference>
<reference evidence="2" key="2">
    <citation type="submission" date="2022-10" db="EMBL/GenBank/DDBJ databases">
        <title>Human gut microbiome strain richness.</title>
        <authorList>
            <person name="Chen-Liaw A."/>
        </authorList>
    </citation>
    <scope>NUCLEOTIDE SEQUENCE</scope>
    <source>
        <strain evidence="2">F7_m1001271B151109d0_201107</strain>
    </source>
</reference>
<dbReference type="KEGG" id="boa:Bovatus_02622"/>
<organism evidence="1 3">
    <name type="scientific">Bacteroides ovatus</name>
    <dbReference type="NCBI Taxonomy" id="28116"/>
    <lineage>
        <taxon>Bacteria</taxon>
        <taxon>Pseudomonadati</taxon>
        <taxon>Bacteroidota</taxon>
        <taxon>Bacteroidia</taxon>
        <taxon>Bacteroidales</taxon>
        <taxon>Bacteroidaceae</taxon>
        <taxon>Bacteroides</taxon>
    </lineage>
</organism>
<gene>
    <name evidence="1" type="ORF">F3F51_14310</name>
    <name evidence="2" type="ORF">PO240_18785</name>
</gene>
<dbReference type="GeneID" id="29455658"/>
<evidence type="ECO:0000313" key="2">
    <source>
        <dbReference type="EMBL" id="MDC2409919.1"/>
    </source>
</evidence>
<comment type="caution">
    <text evidence="1">The sequence shown here is derived from an EMBL/GenBank/DDBJ whole genome shotgun (WGS) entry which is preliminary data.</text>
</comment>
<evidence type="ECO:0000313" key="1">
    <source>
        <dbReference type="EMBL" id="KAA3803786.1"/>
    </source>
</evidence>
<evidence type="ECO:0008006" key="4">
    <source>
        <dbReference type="Google" id="ProtNLM"/>
    </source>
</evidence>
<protein>
    <recommendedName>
        <fullName evidence="4">CHAT domain-containing protein</fullName>
    </recommendedName>
</protein>
<evidence type="ECO:0000313" key="3">
    <source>
        <dbReference type="Proteomes" id="UP000460135"/>
    </source>
</evidence>
<proteinExistence type="predicted"/>
<accession>A0A5M5A634</accession>
<dbReference type="EMBL" id="JAQNWR010000014">
    <property type="protein sequence ID" value="MDC2409919.1"/>
    <property type="molecule type" value="Genomic_DNA"/>
</dbReference>
<dbReference type="RefSeq" id="WP_004296176.1">
    <property type="nucleotide sequence ID" value="NZ_BAABYJ010000001.1"/>
</dbReference>
<dbReference type="Proteomes" id="UP001214017">
    <property type="component" value="Unassembled WGS sequence"/>
</dbReference>
<dbReference type="AlphaFoldDB" id="A0A5M5A634"/>
<reference evidence="1 3" key="1">
    <citation type="journal article" date="2019" name="Nat. Med.">
        <title>A library of human gut bacterial isolates paired with longitudinal multiomics data enables mechanistic microbiome research.</title>
        <authorList>
            <person name="Poyet M."/>
            <person name="Groussin M."/>
            <person name="Gibbons S.M."/>
            <person name="Avila-Pacheco J."/>
            <person name="Jiang X."/>
            <person name="Kearney S.M."/>
            <person name="Perrotta A.R."/>
            <person name="Berdy B."/>
            <person name="Zhao S."/>
            <person name="Lieberman T.D."/>
            <person name="Swanson P.K."/>
            <person name="Smith M."/>
            <person name="Roesemann S."/>
            <person name="Alexander J.E."/>
            <person name="Rich S.A."/>
            <person name="Livny J."/>
            <person name="Vlamakis H."/>
            <person name="Clish C."/>
            <person name="Bullock K."/>
            <person name="Deik A."/>
            <person name="Scott J."/>
            <person name="Pierce K.A."/>
            <person name="Xavier R.J."/>
            <person name="Alm E.J."/>
        </authorList>
    </citation>
    <scope>NUCLEOTIDE SEQUENCE [LARGE SCALE GENOMIC DNA]</scope>
    <source>
        <strain evidence="1 3">BIOML-A183</strain>
    </source>
</reference>
<sequence length="240" mass="28013">MCKVFAIYPTDKKDSTKFLNKINTFLCKNLGADWHCYKIKFSDEDHQRCLNSAQSSAAKFIIFMGHGRGDKLLGSFNKKAEDFISNDALSEELFYKNEKFIHEQNIDFFKNKILFCFSCNSNENKSKSLSRIAIQKGVKSFIGFGDMPTDYIAGRPFPLKAIETYKCILTRVIKNGLYIAIKKEYTIDEFIRLLKILVTKEMQSILFTSSKYRHKKVLLQELYKFKTNIKVYGNRYERLV</sequence>
<name>A0A5M5A634_BACOV</name>